<feature type="transmembrane region" description="Helical" evidence="1">
    <location>
        <begin position="23"/>
        <end position="44"/>
    </location>
</feature>
<evidence type="ECO:0000313" key="3">
    <source>
        <dbReference type="Proteomes" id="UP000295411"/>
    </source>
</evidence>
<evidence type="ECO:0000256" key="1">
    <source>
        <dbReference type="SAM" id="Phobius"/>
    </source>
</evidence>
<name>A0A4R5TN38_9MICC</name>
<sequence length="196" mass="21605">MNATSDDGAIPGQHRSHGILPGFFSLILLTIIFSTLLVGLIYLGRSALPLALPMILLLLWTVLDFAWRTVTRIRTLQLVRRGRLVIVKTVSTTEAWFPPGPGGRDPDAVLRLAARSGRYFNTRIDGGVIRSLWRVRSREAEVSVSRDAAGSTHVKYTGTIWADARIEREIHCLERSFAGSLLEHPGDELAVPLSAP</sequence>
<dbReference type="EMBL" id="SMTK01000005">
    <property type="protein sequence ID" value="TDK24095.1"/>
    <property type="molecule type" value="Genomic_DNA"/>
</dbReference>
<reference evidence="2 3" key="1">
    <citation type="submission" date="2019-03" db="EMBL/GenBank/DDBJ databases">
        <title>Arthrobacter sp. nov., an bacterium isolated from biocrust in Mu Us Desert.</title>
        <authorList>
            <person name="Lixiong L."/>
        </authorList>
    </citation>
    <scope>NUCLEOTIDE SEQUENCE [LARGE SCALE GENOMIC DNA]</scope>
    <source>
        <strain evidence="2 3">SLN-3</strain>
    </source>
</reference>
<dbReference type="AlphaFoldDB" id="A0A4R5TN38"/>
<comment type="caution">
    <text evidence="2">The sequence shown here is derived from an EMBL/GenBank/DDBJ whole genome shotgun (WGS) entry which is preliminary data.</text>
</comment>
<keyword evidence="1" id="KW-1133">Transmembrane helix</keyword>
<accession>A0A4R5TN38</accession>
<keyword evidence="1" id="KW-0472">Membrane</keyword>
<evidence type="ECO:0000313" key="2">
    <source>
        <dbReference type="EMBL" id="TDK24095.1"/>
    </source>
</evidence>
<proteinExistence type="predicted"/>
<keyword evidence="1" id="KW-0812">Transmembrane</keyword>
<gene>
    <name evidence="2" type="ORF">E2F48_15060</name>
</gene>
<dbReference type="Proteomes" id="UP000295411">
    <property type="component" value="Unassembled WGS sequence"/>
</dbReference>
<organism evidence="2 3">
    <name type="scientific">Arthrobacter crusticola</name>
    <dbReference type="NCBI Taxonomy" id="2547960"/>
    <lineage>
        <taxon>Bacteria</taxon>
        <taxon>Bacillati</taxon>
        <taxon>Actinomycetota</taxon>
        <taxon>Actinomycetes</taxon>
        <taxon>Micrococcales</taxon>
        <taxon>Micrococcaceae</taxon>
        <taxon>Arthrobacter</taxon>
    </lineage>
</organism>
<keyword evidence="3" id="KW-1185">Reference proteome</keyword>
<feature type="transmembrane region" description="Helical" evidence="1">
    <location>
        <begin position="50"/>
        <end position="67"/>
    </location>
</feature>
<protein>
    <submittedName>
        <fullName evidence="2">Uncharacterized protein</fullName>
    </submittedName>
</protein>
<dbReference type="RefSeq" id="WP_133404779.1">
    <property type="nucleotide sequence ID" value="NZ_SMTK01000005.1"/>
</dbReference>